<sequence length="139" mass="15746">MSSLANPTRTPRKCAKCVTTFAIDLTYALILTLQWVAFVTCETLFRVKNARTSVQLVEMINSREIAFARRSSNLGTTPAKTLSRANTKLTTRARYDKDEEAYRWFSSDAEDLDIGWLSLPPATHMPYSNVHSIRVNDNI</sequence>
<comment type="caution">
    <text evidence="1">The sequence shown here is derived from an EMBL/GenBank/DDBJ whole genome shotgun (WGS) entry which is preliminary data.</text>
</comment>
<proteinExistence type="predicted"/>
<protein>
    <submittedName>
        <fullName evidence="1">Uncharacterized protein</fullName>
    </submittedName>
</protein>
<dbReference type="Proteomes" id="UP000821866">
    <property type="component" value="Unassembled WGS sequence"/>
</dbReference>
<name>A0A9J6CWS4_RHIMP</name>
<organism evidence="1 2">
    <name type="scientific">Rhipicephalus microplus</name>
    <name type="common">Cattle tick</name>
    <name type="synonym">Boophilus microplus</name>
    <dbReference type="NCBI Taxonomy" id="6941"/>
    <lineage>
        <taxon>Eukaryota</taxon>
        <taxon>Metazoa</taxon>
        <taxon>Ecdysozoa</taxon>
        <taxon>Arthropoda</taxon>
        <taxon>Chelicerata</taxon>
        <taxon>Arachnida</taxon>
        <taxon>Acari</taxon>
        <taxon>Parasitiformes</taxon>
        <taxon>Ixodida</taxon>
        <taxon>Ixodoidea</taxon>
        <taxon>Ixodidae</taxon>
        <taxon>Rhipicephalinae</taxon>
        <taxon>Rhipicephalus</taxon>
        <taxon>Boophilus</taxon>
    </lineage>
</organism>
<gene>
    <name evidence="1" type="ORF">HPB51_028484</name>
</gene>
<accession>A0A9J6CWS4</accession>
<dbReference type="EMBL" id="JABSTU010005243">
    <property type="protein sequence ID" value="KAH7948587.1"/>
    <property type="molecule type" value="Genomic_DNA"/>
</dbReference>
<evidence type="ECO:0000313" key="1">
    <source>
        <dbReference type="EMBL" id="KAH7948587.1"/>
    </source>
</evidence>
<keyword evidence="2" id="KW-1185">Reference proteome</keyword>
<evidence type="ECO:0000313" key="2">
    <source>
        <dbReference type="Proteomes" id="UP000821866"/>
    </source>
</evidence>
<reference evidence="1" key="1">
    <citation type="journal article" date="2020" name="Cell">
        <title>Large-Scale Comparative Analyses of Tick Genomes Elucidate Their Genetic Diversity and Vector Capacities.</title>
        <authorList>
            <consortium name="Tick Genome and Microbiome Consortium (TIGMIC)"/>
            <person name="Jia N."/>
            <person name="Wang J."/>
            <person name="Shi W."/>
            <person name="Du L."/>
            <person name="Sun Y."/>
            <person name="Zhan W."/>
            <person name="Jiang J.F."/>
            <person name="Wang Q."/>
            <person name="Zhang B."/>
            <person name="Ji P."/>
            <person name="Bell-Sakyi L."/>
            <person name="Cui X.M."/>
            <person name="Yuan T.T."/>
            <person name="Jiang B.G."/>
            <person name="Yang W.F."/>
            <person name="Lam T.T."/>
            <person name="Chang Q.C."/>
            <person name="Ding S.J."/>
            <person name="Wang X.J."/>
            <person name="Zhu J.G."/>
            <person name="Ruan X.D."/>
            <person name="Zhao L."/>
            <person name="Wei J.T."/>
            <person name="Ye R.Z."/>
            <person name="Que T.C."/>
            <person name="Du C.H."/>
            <person name="Zhou Y.H."/>
            <person name="Cheng J.X."/>
            <person name="Dai P.F."/>
            <person name="Guo W.B."/>
            <person name="Han X.H."/>
            <person name="Huang E.J."/>
            <person name="Li L.F."/>
            <person name="Wei W."/>
            <person name="Gao Y.C."/>
            <person name="Liu J.Z."/>
            <person name="Shao H.Z."/>
            <person name="Wang X."/>
            <person name="Wang C.C."/>
            <person name="Yang T.C."/>
            <person name="Huo Q.B."/>
            <person name="Li W."/>
            <person name="Chen H.Y."/>
            <person name="Chen S.E."/>
            <person name="Zhou L.G."/>
            <person name="Ni X.B."/>
            <person name="Tian J.H."/>
            <person name="Sheng Y."/>
            <person name="Liu T."/>
            <person name="Pan Y.S."/>
            <person name="Xia L.Y."/>
            <person name="Li J."/>
            <person name="Zhao F."/>
            <person name="Cao W.C."/>
        </authorList>
    </citation>
    <scope>NUCLEOTIDE SEQUENCE</scope>
    <source>
        <strain evidence="1">Rmic-2018</strain>
    </source>
</reference>
<reference evidence="1" key="2">
    <citation type="submission" date="2021-09" db="EMBL/GenBank/DDBJ databases">
        <authorList>
            <person name="Jia N."/>
            <person name="Wang J."/>
            <person name="Shi W."/>
            <person name="Du L."/>
            <person name="Sun Y."/>
            <person name="Zhan W."/>
            <person name="Jiang J."/>
            <person name="Wang Q."/>
            <person name="Zhang B."/>
            <person name="Ji P."/>
            <person name="Sakyi L.B."/>
            <person name="Cui X."/>
            <person name="Yuan T."/>
            <person name="Jiang B."/>
            <person name="Yang W."/>
            <person name="Lam T.T.-Y."/>
            <person name="Chang Q."/>
            <person name="Ding S."/>
            <person name="Wang X."/>
            <person name="Zhu J."/>
            <person name="Ruan X."/>
            <person name="Zhao L."/>
            <person name="Wei J."/>
            <person name="Que T."/>
            <person name="Du C."/>
            <person name="Cheng J."/>
            <person name="Dai P."/>
            <person name="Han X."/>
            <person name="Huang E."/>
            <person name="Gao Y."/>
            <person name="Liu J."/>
            <person name="Shao H."/>
            <person name="Ye R."/>
            <person name="Li L."/>
            <person name="Wei W."/>
            <person name="Wang X."/>
            <person name="Wang C."/>
            <person name="Huo Q."/>
            <person name="Li W."/>
            <person name="Guo W."/>
            <person name="Chen H."/>
            <person name="Chen S."/>
            <person name="Zhou L."/>
            <person name="Zhou L."/>
            <person name="Ni X."/>
            <person name="Tian J."/>
            <person name="Zhou Y."/>
            <person name="Sheng Y."/>
            <person name="Liu T."/>
            <person name="Pan Y."/>
            <person name="Xia L."/>
            <person name="Li J."/>
            <person name="Zhao F."/>
            <person name="Cao W."/>
        </authorList>
    </citation>
    <scope>NUCLEOTIDE SEQUENCE</scope>
    <source>
        <strain evidence="1">Rmic-2018</strain>
        <tissue evidence="1">Larvae</tissue>
    </source>
</reference>
<dbReference type="AlphaFoldDB" id="A0A9J6CWS4"/>